<proteinExistence type="predicted"/>
<evidence type="ECO:0000313" key="2">
    <source>
        <dbReference type="EMBL" id="MBB5191013.1"/>
    </source>
</evidence>
<dbReference type="InterPro" id="IPR021708">
    <property type="entry name" value="DUF3291"/>
</dbReference>
<dbReference type="AlphaFoldDB" id="A0A840RFA8"/>
<dbReference type="Proteomes" id="UP000543030">
    <property type="component" value="Unassembled WGS sequence"/>
</dbReference>
<dbReference type="RefSeq" id="WP_184099547.1">
    <property type="nucleotide sequence ID" value="NZ_JACHHN010000003.1"/>
</dbReference>
<reference evidence="2 3" key="1">
    <citation type="submission" date="2020-08" db="EMBL/GenBank/DDBJ databases">
        <title>Genomic Encyclopedia of Type Strains, Phase IV (KMG-IV): sequencing the most valuable type-strain genomes for metagenomic binning, comparative biology and taxonomic classification.</title>
        <authorList>
            <person name="Goeker M."/>
        </authorList>
    </citation>
    <scope>NUCLEOTIDE SEQUENCE [LARGE SCALE GENOMIC DNA]</scope>
    <source>
        <strain evidence="2 3">DSM 18233</strain>
    </source>
</reference>
<accession>A0A840RFA8</accession>
<dbReference type="SUPFAM" id="SSF54909">
    <property type="entry name" value="Dimeric alpha+beta barrel"/>
    <property type="match status" value="1"/>
</dbReference>
<protein>
    <recommendedName>
        <fullName evidence="1">DUF3291 domain-containing protein</fullName>
    </recommendedName>
</protein>
<comment type="caution">
    <text evidence="2">The sequence shown here is derived from an EMBL/GenBank/DDBJ whole genome shotgun (WGS) entry which is preliminary data.</text>
</comment>
<sequence length="165" mass="19033">MSQYQLAQLNIGIAKAPLDSPIMADFVADLDRINAIAEQAPGFVWRLKDDNGNHALDLRPYDADTLVNMSVWQDIDALRHYVYYTAHTQIMSRRREWFERMKEAYMVLWWVKAGHIPTTQEAKVRLDCLRQHGPTAYAFTFKQAWPAPDARDENITAYEDTCPAA</sequence>
<evidence type="ECO:0000259" key="1">
    <source>
        <dbReference type="Pfam" id="PF11695"/>
    </source>
</evidence>
<name>A0A840RFA8_9NEIS</name>
<gene>
    <name evidence="2" type="ORF">HNQ50_001736</name>
</gene>
<feature type="domain" description="DUF3291" evidence="1">
    <location>
        <begin position="6"/>
        <end position="143"/>
    </location>
</feature>
<organism evidence="2 3">
    <name type="scientific">Silvimonas terrae</name>
    <dbReference type="NCBI Taxonomy" id="300266"/>
    <lineage>
        <taxon>Bacteria</taxon>
        <taxon>Pseudomonadati</taxon>
        <taxon>Pseudomonadota</taxon>
        <taxon>Betaproteobacteria</taxon>
        <taxon>Neisseriales</taxon>
        <taxon>Chitinibacteraceae</taxon>
        <taxon>Silvimonas</taxon>
    </lineage>
</organism>
<dbReference type="EMBL" id="JACHHN010000003">
    <property type="protein sequence ID" value="MBB5191013.1"/>
    <property type="molecule type" value="Genomic_DNA"/>
</dbReference>
<dbReference type="Pfam" id="PF11695">
    <property type="entry name" value="DUF3291"/>
    <property type="match status" value="1"/>
</dbReference>
<keyword evidence="3" id="KW-1185">Reference proteome</keyword>
<evidence type="ECO:0000313" key="3">
    <source>
        <dbReference type="Proteomes" id="UP000543030"/>
    </source>
</evidence>
<dbReference type="InterPro" id="IPR011008">
    <property type="entry name" value="Dimeric_a/b-barrel"/>
</dbReference>